<dbReference type="InterPro" id="IPR036005">
    <property type="entry name" value="Creatinase/aminopeptidase-like"/>
</dbReference>
<dbReference type="GO" id="GO:0004177">
    <property type="term" value="F:aminopeptidase activity"/>
    <property type="evidence" value="ECO:0007669"/>
    <property type="project" value="UniProtKB-KW"/>
</dbReference>
<dbReference type="Pfam" id="PF00557">
    <property type="entry name" value="Peptidase_M24"/>
    <property type="match status" value="1"/>
</dbReference>
<dbReference type="InterPro" id="IPR029149">
    <property type="entry name" value="Creatin/AminoP/Spt16_N"/>
</dbReference>
<proteinExistence type="inferred from homology"/>
<feature type="domain" description="Peptidase M24" evidence="6">
    <location>
        <begin position="135"/>
        <end position="337"/>
    </location>
</feature>
<evidence type="ECO:0000259" key="7">
    <source>
        <dbReference type="Pfam" id="PF01321"/>
    </source>
</evidence>
<dbReference type="Pfam" id="PF01321">
    <property type="entry name" value="Creatinase_N"/>
    <property type="match status" value="1"/>
</dbReference>
<dbReference type="InterPro" id="IPR050659">
    <property type="entry name" value="Peptidase_M24B"/>
</dbReference>
<dbReference type="Proteomes" id="UP000702544">
    <property type="component" value="Unassembled WGS sequence"/>
</dbReference>
<evidence type="ECO:0000256" key="1">
    <source>
        <dbReference type="ARBA" id="ARBA00022670"/>
    </source>
</evidence>
<dbReference type="Gene3D" id="3.90.230.10">
    <property type="entry name" value="Creatinase/methionine aminopeptidase superfamily"/>
    <property type="match status" value="1"/>
</dbReference>
<name>A0AAE4Z5W1_9BACT</name>
<dbReference type="PANTHER" id="PTHR46112">
    <property type="entry name" value="AMINOPEPTIDASE"/>
    <property type="match status" value="1"/>
</dbReference>
<dbReference type="AlphaFoldDB" id="A0AAE4Z5W1"/>
<dbReference type="PANTHER" id="PTHR46112:SF3">
    <property type="entry name" value="AMINOPEPTIDASE YPDF"/>
    <property type="match status" value="1"/>
</dbReference>
<dbReference type="InterPro" id="IPR001131">
    <property type="entry name" value="Peptidase_M24B_aminopep-P_CS"/>
</dbReference>
<evidence type="ECO:0000256" key="4">
    <source>
        <dbReference type="ARBA" id="ARBA00023049"/>
    </source>
</evidence>
<dbReference type="GO" id="GO:0046872">
    <property type="term" value="F:metal ion binding"/>
    <property type="evidence" value="ECO:0007669"/>
    <property type="project" value="UniProtKB-KW"/>
</dbReference>
<dbReference type="InterPro" id="IPR000587">
    <property type="entry name" value="Creatinase_N"/>
</dbReference>
<reference evidence="8 9" key="1">
    <citation type="submission" date="2020-01" db="EMBL/GenBank/DDBJ databases">
        <title>Genomes assembled from Gulf of Kutch pelagic sediment metagenomes.</title>
        <authorList>
            <person name="Chandrashekar M."/>
            <person name="Mahajan M.S."/>
            <person name="Dave K.J."/>
            <person name="Vatsa P."/>
            <person name="Nathani N.M."/>
        </authorList>
    </citation>
    <scope>NUCLEOTIDE SEQUENCE [LARGE SCALE GENOMIC DNA]</scope>
    <source>
        <strain evidence="8">KS3-K002</strain>
    </source>
</reference>
<sequence length="356" mass="38674">MVREAIADRQLDGLLVSHLPNLRYLTGFTGSNGWLLLGIDRVVIFTDGRYEQQVTEQVPADLGAQFVVPRERLLSELADRALQEFTGAKIGFESQHISHSTWAKFHDEADAVDWQPVTGLVESLRAVKDDAEVAAIQQAAQIAVRALGEVLPIVEPGMRDAELAAELDHRMVLAGAERPAFDTIVVSGPRTALPHASTGSRGLASGDLLLIDFGACWNGYSSDLTRTFVLGDPDDRQREVYAAVLEAQDAACRALRAGVEAGAVDAAARGRFEKRGMADNFVHSTGHGLGLEVHEGPGLRREAEDRLEAGMVVTVEPGLYFPGWGGIRIEDDLLVTEGEARRLVDLERDRLQALPL</sequence>
<dbReference type="InterPro" id="IPR000994">
    <property type="entry name" value="Pept_M24"/>
</dbReference>
<dbReference type="GO" id="GO:0008237">
    <property type="term" value="F:metallopeptidase activity"/>
    <property type="evidence" value="ECO:0007669"/>
    <property type="project" value="UniProtKB-KW"/>
</dbReference>
<protein>
    <submittedName>
        <fullName evidence="8">Aminopeptidase P family protein</fullName>
    </submittedName>
</protein>
<comment type="similarity">
    <text evidence="5">Belongs to the peptidase M24B family.</text>
</comment>
<feature type="domain" description="Creatinase N-terminal" evidence="7">
    <location>
        <begin position="2"/>
        <end position="127"/>
    </location>
</feature>
<dbReference type="SUPFAM" id="SSF53092">
    <property type="entry name" value="Creatinase/prolidase N-terminal domain"/>
    <property type="match status" value="1"/>
</dbReference>
<evidence type="ECO:0000256" key="3">
    <source>
        <dbReference type="ARBA" id="ARBA00022801"/>
    </source>
</evidence>
<evidence type="ECO:0000313" key="9">
    <source>
        <dbReference type="Proteomes" id="UP000702544"/>
    </source>
</evidence>
<keyword evidence="8" id="KW-0031">Aminopeptidase</keyword>
<evidence type="ECO:0000259" key="6">
    <source>
        <dbReference type="Pfam" id="PF00557"/>
    </source>
</evidence>
<keyword evidence="3" id="KW-0378">Hydrolase</keyword>
<comment type="caution">
    <text evidence="8">The sequence shown here is derived from an EMBL/GenBank/DDBJ whole genome shotgun (WGS) entry which is preliminary data.</text>
</comment>
<dbReference type="GO" id="GO:0006508">
    <property type="term" value="P:proteolysis"/>
    <property type="evidence" value="ECO:0007669"/>
    <property type="project" value="UniProtKB-KW"/>
</dbReference>
<evidence type="ECO:0000313" key="8">
    <source>
        <dbReference type="EMBL" id="NIR73924.1"/>
    </source>
</evidence>
<dbReference type="PROSITE" id="PS00491">
    <property type="entry name" value="PROLINE_PEPTIDASE"/>
    <property type="match status" value="1"/>
</dbReference>
<accession>A0AAE4Z5W1</accession>
<dbReference type="CDD" id="cd01092">
    <property type="entry name" value="APP-like"/>
    <property type="match status" value="1"/>
</dbReference>
<organism evidence="8 9">
    <name type="scientific">Candidatus Kutchimonas denitrificans</name>
    <dbReference type="NCBI Taxonomy" id="3056748"/>
    <lineage>
        <taxon>Bacteria</taxon>
        <taxon>Pseudomonadati</taxon>
        <taxon>Gemmatimonadota</taxon>
        <taxon>Gemmatimonadia</taxon>
        <taxon>Candidatus Palauibacterales</taxon>
        <taxon>Candidatus Palauibacteraceae</taxon>
        <taxon>Candidatus Kutchimonas</taxon>
    </lineage>
</organism>
<gene>
    <name evidence="8" type="ORF">GWO12_02230</name>
</gene>
<evidence type="ECO:0000256" key="2">
    <source>
        <dbReference type="ARBA" id="ARBA00022723"/>
    </source>
</evidence>
<keyword evidence="4" id="KW-0482">Metalloprotease</keyword>
<evidence type="ECO:0000256" key="5">
    <source>
        <dbReference type="RuleBase" id="RU000590"/>
    </source>
</evidence>
<dbReference type="SUPFAM" id="SSF55920">
    <property type="entry name" value="Creatinase/aminopeptidase"/>
    <property type="match status" value="1"/>
</dbReference>
<keyword evidence="2 5" id="KW-0479">Metal-binding</keyword>
<dbReference type="EMBL" id="JAACAK010000017">
    <property type="protein sequence ID" value="NIR73924.1"/>
    <property type="molecule type" value="Genomic_DNA"/>
</dbReference>
<dbReference type="Gene3D" id="3.40.350.10">
    <property type="entry name" value="Creatinase/prolidase N-terminal domain"/>
    <property type="match status" value="1"/>
</dbReference>
<keyword evidence="1" id="KW-0645">Protease</keyword>